<evidence type="ECO:0000313" key="4">
    <source>
        <dbReference type="Proteomes" id="UP000237631"/>
    </source>
</evidence>
<name>A0A2S6BZB7_9PEZI</name>
<evidence type="ECO:0000256" key="2">
    <source>
        <dbReference type="SAM" id="MobiDB-lite"/>
    </source>
</evidence>
<dbReference type="InterPro" id="IPR053157">
    <property type="entry name" value="Sterol_Uptake_Regulator"/>
</dbReference>
<accession>A0A2S6BZB7</accession>
<evidence type="ECO:0000313" key="3">
    <source>
        <dbReference type="EMBL" id="PPJ52822.1"/>
    </source>
</evidence>
<dbReference type="STRING" id="357750.A0A2S6BZB7"/>
<feature type="region of interest" description="Disordered" evidence="2">
    <location>
        <begin position="21"/>
        <end position="100"/>
    </location>
</feature>
<dbReference type="PANTHER" id="PTHR47784">
    <property type="entry name" value="STEROL UPTAKE CONTROL PROTEIN 2"/>
    <property type="match status" value="1"/>
</dbReference>
<evidence type="ECO:0008006" key="5">
    <source>
        <dbReference type="Google" id="ProtNLM"/>
    </source>
</evidence>
<sequence>MRCDERRPGCANCEKAERSCAYPLSQDASGGGDGGGREQSTRQRGFSPISPSGSVAKSRTGSQSDGDRKGDAHASPSPDSSLLHDNHLPGLSMPSDGESQAAYTPEHLVLLRHADTVPGFSAPGRRVVDIAVRHAADAPYLMDEVLAFTALHLTHLYPASAVHLSRISAELQTRALTSFAHATDTATDDEHSTILPRYLFTGILGRHALADTLAYHRFDFHSFIDRFVECFNLNRDIIAIHTPTQGPFRDTEIEPFVKPVLDAHDRVTSPGTECAPLQDLMHDSDLGEASKEACRKAIDLLQSAFDICHNLDEDDYLQAVSAFSVKLEADFVAVLRKHRPEALLILAYYGILLHRCRTFWAFCDAGSYMIHDIAEHLGAYWRDALSWPLQELENLQGGQDFG</sequence>
<proteinExistence type="predicted"/>
<dbReference type="Proteomes" id="UP000237631">
    <property type="component" value="Unassembled WGS sequence"/>
</dbReference>
<dbReference type="CDD" id="cd00067">
    <property type="entry name" value="GAL4"/>
    <property type="match status" value="1"/>
</dbReference>
<dbReference type="EMBL" id="PNEN01001656">
    <property type="protein sequence ID" value="PPJ52822.1"/>
    <property type="molecule type" value="Genomic_DNA"/>
</dbReference>
<comment type="caution">
    <text evidence="3">The sequence shown here is derived from an EMBL/GenBank/DDBJ whole genome shotgun (WGS) entry which is preliminary data.</text>
</comment>
<dbReference type="OrthoDB" id="4937900at2759"/>
<protein>
    <recommendedName>
        <fullName evidence="5">Zn(2)-C6 fungal-type domain-containing protein</fullName>
    </recommendedName>
</protein>
<keyword evidence="1" id="KW-0539">Nucleus</keyword>
<feature type="compositionally biased region" description="Polar residues" evidence="2">
    <location>
        <begin position="49"/>
        <end position="64"/>
    </location>
</feature>
<evidence type="ECO:0000256" key="1">
    <source>
        <dbReference type="ARBA" id="ARBA00023242"/>
    </source>
</evidence>
<dbReference type="AlphaFoldDB" id="A0A2S6BZB7"/>
<dbReference type="PANTHER" id="PTHR47784:SF4">
    <property type="entry name" value="ZN(II)2CYS6 TRANSCRIPTION FACTOR (EUROFUNG)"/>
    <property type="match status" value="1"/>
</dbReference>
<gene>
    <name evidence="3" type="ORF">CBER1_11299</name>
</gene>
<organism evidence="3 4">
    <name type="scientific">Cercospora berteroae</name>
    <dbReference type="NCBI Taxonomy" id="357750"/>
    <lineage>
        <taxon>Eukaryota</taxon>
        <taxon>Fungi</taxon>
        <taxon>Dikarya</taxon>
        <taxon>Ascomycota</taxon>
        <taxon>Pezizomycotina</taxon>
        <taxon>Dothideomycetes</taxon>
        <taxon>Dothideomycetidae</taxon>
        <taxon>Mycosphaerellales</taxon>
        <taxon>Mycosphaerellaceae</taxon>
        <taxon>Cercospora</taxon>
    </lineage>
</organism>
<dbReference type="GO" id="GO:0001228">
    <property type="term" value="F:DNA-binding transcription activator activity, RNA polymerase II-specific"/>
    <property type="evidence" value="ECO:0007669"/>
    <property type="project" value="TreeGrafter"/>
</dbReference>
<dbReference type="GO" id="GO:0008270">
    <property type="term" value="F:zinc ion binding"/>
    <property type="evidence" value="ECO:0007669"/>
    <property type="project" value="InterPro"/>
</dbReference>
<dbReference type="InterPro" id="IPR001138">
    <property type="entry name" value="Zn2Cys6_DnaBD"/>
</dbReference>
<reference evidence="4" key="1">
    <citation type="journal article" date="2017" name="bioRxiv">
        <title>Conservation of a gene cluster reveals novel cercosporin biosynthetic mechanisms and extends production to the genus Colletotrichum.</title>
        <authorList>
            <person name="de Jonge R."/>
            <person name="Ebert M.K."/>
            <person name="Huitt-Roehl C.R."/>
            <person name="Pal P."/>
            <person name="Suttle J.C."/>
            <person name="Spanner R.E."/>
            <person name="Neubauer J.D."/>
            <person name="Jurick W.M.II."/>
            <person name="Stott K.A."/>
            <person name="Secor G.A."/>
            <person name="Thomma B.P.H.J."/>
            <person name="Van de Peer Y."/>
            <person name="Townsend C.A."/>
            <person name="Bolton M.D."/>
        </authorList>
    </citation>
    <scope>NUCLEOTIDE SEQUENCE [LARGE SCALE GENOMIC DNA]</scope>
    <source>
        <strain evidence="4">CBS538.71</strain>
    </source>
</reference>
<keyword evidence="4" id="KW-1185">Reference proteome</keyword>